<reference evidence="2 3" key="1">
    <citation type="submission" date="2021-05" db="EMBL/GenBank/DDBJ databases">
        <title>Comparative genomic studies on the polysaccharide-degrading batcterial strains of the Flammeovirga genus.</title>
        <authorList>
            <person name="Zewei F."/>
            <person name="Zheng Z."/>
            <person name="Yu L."/>
            <person name="Ruyue G."/>
            <person name="Yanhong M."/>
            <person name="Yuanyuan C."/>
            <person name="Jingyan G."/>
            <person name="Wenjun H."/>
        </authorList>
    </citation>
    <scope>NUCLEOTIDE SEQUENCE [LARGE SCALE GENOMIC DNA]</scope>
    <source>
        <strain evidence="2 3">NBRC:100898</strain>
    </source>
</reference>
<dbReference type="SUPFAM" id="SSF51206">
    <property type="entry name" value="cAMP-binding domain-like"/>
    <property type="match status" value="1"/>
</dbReference>
<dbReference type="InterPro" id="IPR018490">
    <property type="entry name" value="cNMP-bd_dom_sf"/>
</dbReference>
<dbReference type="InterPro" id="IPR000595">
    <property type="entry name" value="cNMP-bd_dom"/>
</dbReference>
<dbReference type="Gene3D" id="2.60.120.10">
    <property type="entry name" value="Jelly Rolls"/>
    <property type="match status" value="1"/>
</dbReference>
<dbReference type="Proteomes" id="UP000678679">
    <property type="component" value="Chromosome 2"/>
</dbReference>
<gene>
    <name evidence="2" type="ORF">KMW28_28420</name>
</gene>
<sequence length="189" mass="22563">MTNEKIFHFFNSLFPFNQEGLKEFAASFETKTYPKNTLIIQQESIVKKLMFLSTGSLREFFAKDDKEMNTDFFVKPQFINDFYSLMHATPTKKNIQTLTEVTILELSIDVFHDFLERYQCGKNFVDEIFKDIIAKKEEEEFKHFSLTPDELYLDLLSNKPEWLQEIPLYHIATYLRMTPETLSRIRKRN</sequence>
<keyword evidence="3" id="KW-1185">Reference proteome</keyword>
<accession>A0AAX1NBI6</accession>
<feature type="domain" description="Cyclic nucleotide-binding" evidence="1">
    <location>
        <begin position="12"/>
        <end position="115"/>
    </location>
</feature>
<evidence type="ECO:0000313" key="3">
    <source>
        <dbReference type="Proteomes" id="UP000678679"/>
    </source>
</evidence>
<dbReference type="InterPro" id="IPR014710">
    <property type="entry name" value="RmlC-like_jellyroll"/>
</dbReference>
<dbReference type="KEGG" id="fya:KMW28_28420"/>
<evidence type="ECO:0000313" key="2">
    <source>
        <dbReference type="EMBL" id="QWG04825.1"/>
    </source>
</evidence>
<organism evidence="2 3">
    <name type="scientific">Flammeovirga yaeyamensis</name>
    <dbReference type="NCBI Taxonomy" id="367791"/>
    <lineage>
        <taxon>Bacteria</taxon>
        <taxon>Pseudomonadati</taxon>
        <taxon>Bacteroidota</taxon>
        <taxon>Cytophagia</taxon>
        <taxon>Cytophagales</taxon>
        <taxon>Flammeovirgaceae</taxon>
        <taxon>Flammeovirga</taxon>
    </lineage>
</organism>
<protein>
    <submittedName>
        <fullName evidence="2">Cyclic nucleotide-binding domain-containing protein</fullName>
    </submittedName>
</protein>
<dbReference type="RefSeq" id="WP_169662475.1">
    <property type="nucleotide sequence ID" value="NZ_CP076133.1"/>
</dbReference>
<dbReference type="PROSITE" id="PS50042">
    <property type="entry name" value="CNMP_BINDING_3"/>
    <property type="match status" value="1"/>
</dbReference>
<dbReference type="Pfam" id="PF00027">
    <property type="entry name" value="cNMP_binding"/>
    <property type="match status" value="1"/>
</dbReference>
<proteinExistence type="predicted"/>
<dbReference type="CDD" id="cd00038">
    <property type="entry name" value="CAP_ED"/>
    <property type="match status" value="1"/>
</dbReference>
<dbReference type="EMBL" id="CP076133">
    <property type="protein sequence ID" value="QWG04825.1"/>
    <property type="molecule type" value="Genomic_DNA"/>
</dbReference>
<evidence type="ECO:0000259" key="1">
    <source>
        <dbReference type="PROSITE" id="PS50042"/>
    </source>
</evidence>
<name>A0AAX1NBI6_9BACT</name>
<dbReference type="AlphaFoldDB" id="A0AAX1NBI6"/>